<keyword evidence="4" id="KW-1185">Reference proteome</keyword>
<dbReference type="Proteomes" id="UP000319976">
    <property type="component" value="Chromosome"/>
</dbReference>
<evidence type="ECO:0000313" key="4">
    <source>
        <dbReference type="Proteomes" id="UP000319976"/>
    </source>
</evidence>
<feature type="chain" id="PRO_5021790024" evidence="2">
    <location>
        <begin position="23"/>
        <end position="311"/>
    </location>
</feature>
<dbReference type="OrthoDB" id="289989at2"/>
<sequence precursor="true">MSLFKCLLFVALLATGTSTAFAVNPSFYPGDAFFTTAVNKAWIDSLSVSEGSVKCSYQWPEKMEFFLCGYNGFDVLELSDVSDEVQQNFQNVYVGLRECTPAVIRVETNAEGKVVSQTEANPFRLLIYNAGYNFKNYGLGLRYNETWSTPPESGWKTDQASPVGPFGSSVRASEENGNRKSLGVPNTRYLDFIGSPKAVVEDWKYATKIVPLEVEVPKKFLWALPGEKIDAPVRISADKTRFLMVHHNSLRSHFDRKKHNPIFEINDTAILVHEYVQHEWQTLSWDEWQKHGFEYKELLYEDIYLDEYEEE</sequence>
<evidence type="ECO:0000313" key="3">
    <source>
        <dbReference type="EMBL" id="QDT62941.1"/>
    </source>
</evidence>
<feature type="signal peptide" evidence="2">
    <location>
        <begin position="1"/>
        <end position="22"/>
    </location>
</feature>
<dbReference type="KEGG" id="chya:V22_01390"/>
<feature type="region of interest" description="Disordered" evidence="1">
    <location>
        <begin position="150"/>
        <end position="179"/>
    </location>
</feature>
<accession>A0A517T3M3</accession>
<proteinExistence type="predicted"/>
<dbReference type="AlphaFoldDB" id="A0A517T3M3"/>
<evidence type="ECO:0000256" key="1">
    <source>
        <dbReference type="SAM" id="MobiDB-lite"/>
    </source>
</evidence>
<gene>
    <name evidence="3" type="ORF">V22_01390</name>
</gene>
<name>A0A517T3M3_9PLAN</name>
<dbReference type="RefSeq" id="WP_145258854.1">
    <property type="nucleotide sequence ID" value="NZ_CP036316.1"/>
</dbReference>
<reference evidence="3 4" key="1">
    <citation type="submission" date="2019-02" db="EMBL/GenBank/DDBJ databases">
        <title>Deep-cultivation of Planctomycetes and their phenomic and genomic characterization uncovers novel biology.</title>
        <authorList>
            <person name="Wiegand S."/>
            <person name="Jogler M."/>
            <person name="Boedeker C."/>
            <person name="Pinto D."/>
            <person name="Vollmers J."/>
            <person name="Rivas-Marin E."/>
            <person name="Kohn T."/>
            <person name="Peeters S.H."/>
            <person name="Heuer A."/>
            <person name="Rast P."/>
            <person name="Oberbeckmann S."/>
            <person name="Bunk B."/>
            <person name="Jeske O."/>
            <person name="Meyerdierks A."/>
            <person name="Storesund J.E."/>
            <person name="Kallscheuer N."/>
            <person name="Luecker S."/>
            <person name="Lage O.M."/>
            <person name="Pohl T."/>
            <person name="Merkel B.J."/>
            <person name="Hornburger P."/>
            <person name="Mueller R.-W."/>
            <person name="Bruemmer F."/>
            <person name="Labrenz M."/>
            <person name="Spormann A.M."/>
            <person name="Op den Camp H."/>
            <person name="Overmann J."/>
            <person name="Amann R."/>
            <person name="Jetten M.S.M."/>
            <person name="Mascher T."/>
            <person name="Medema M.H."/>
            <person name="Devos D.P."/>
            <person name="Kaster A.-K."/>
            <person name="Ovreas L."/>
            <person name="Rohde M."/>
            <person name="Galperin M.Y."/>
            <person name="Jogler C."/>
        </authorList>
    </citation>
    <scope>NUCLEOTIDE SEQUENCE [LARGE SCALE GENOMIC DNA]</scope>
    <source>
        <strain evidence="3 4">V22</strain>
    </source>
</reference>
<protein>
    <submittedName>
        <fullName evidence="3">Uncharacterized protein</fullName>
    </submittedName>
</protein>
<keyword evidence="2" id="KW-0732">Signal</keyword>
<evidence type="ECO:0000256" key="2">
    <source>
        <dbReference type="SAM" id="SignalP"/>
    </source>
</evidence>
<organism evidence="3 4">
    <name type="scientific">Calycomorphotria hydatis</name>
    <dbReference type="NCBI Taxonomy" id="2528027"/>
    <lineage>
        <taxon>Bacteria</taxon>
        <taxon>Pseudomonadati</taxon>
        <taxon>Planctomycetota</taxon>
        <taxon>Planctomycetia</taxon>
        <taxon>Planctomycetales</taxon>
        <taxon>Planctomycetaceae</taxon>
        <taxon>Calycomorphotria</taxon>
    </lineage>
</organism>
<feature type="compositionally biased region" description="Polar residues" evidence="1">
    <location>
        <begin position="150"/>
        <end position="160"/>
    </location>
</feature>
<dbReference type="EMBL" id="CP036316">
    <property type="protein sequence ID" value="QDT62941.1"/>
    <property type="molecule type" value="Genomic_DNA"/>
</dbReference>